<dbReference type="SUPFAM" id="SSF117289">
    <property type="entry name" value="Nucleoporin domain"/>
    <property type="match status" value="1"/>
</dbReference>
<dbReference type="InterPro" id="IPR024790">
    <property type="entry name" value="APC4_long_dom"/>
</dbReference>
<evidence type="ECO:0000313" key="9">
    <source>
        <dbReference type="EMBL" id="KAF1811483.1"/>
    </source>
</evidence>
<dbReference type="GO" id="GO:0051301">
    <property type="term" value="P:cell division"/>
    <property type="evidence" value="ECO:0007669"/>
    <property type="project" value="UniProtKB-KW"/>
</dbReference>
<dbReference type="PANTHER" id="PTHR13260:SF0">
    <property type="entry name" value="ANAPHASE-PROMOTING COMPLEX SUBUNIT 4"/>
    <property type="match status" value="1"/>
</dbReference>
<evidence type="ECO:0000256" key="6">
    <source>
        <dbReference type="SAM" id="MobiDB-lite"/>
    </source>
</evidence>
<evidence type="ECO:0000259" key="7">
    <source>
        <dbReference type="Pfam" id="PF12894"/>
    </source>
</evidence>
<keyword evidence="3" id="KW-0498">Mitosis</keyword>
<proteinExistence type="predicted"/>
<keyword evidence="10" id="KW-1185">Reference proteome</keyword>
<keyword evidence="5" id="KW-0131">Cell cycle</keyword>
<keyword evidence="4" id="KW-0833">Ubl conjugation pathway</keyword>
<evidence type="ECO:0000256" key="1">
    <source>
        <dbReference type="ARBA" id="ARBA00016067"/>
    </source>
</evidence>
<dbReference type="GO" id="GO:0031145">
    <property type="term" value="P:anaphase-promoting complex-dependent catabolic process"/>
    <property type="evidence" value="ECO:0007669"/>
    <property type="project" value="InterPro"/>
</dbReference>
<dbReference type="Pfam" id="PF12896">
    <property type="entry name" value="ANAPC4"/>
    <property type="match status" value="1"/>
</dbReference>
<feature type="domain" description="Anaphase-promoting complex subunit 4 long" evidence="8">
    <location>
        <begin position="329"/>
        <end position="528"/>
    </location>
</feature>
<dbReference type="GeneID" id="54423453"/>
<evidence type="ECO:0000259" key="8">
    <source>
        <dbReference type="Pfam" id="PF12896"/>
    </source>
</evidence>
<evidence type="ECO:0000256" key="5">
    <source>
        <dbReference type="ARBA" id="ARBA00023306"/>
    </source>
</evidence>
<dbReference type="InterPro" id="IPR015943">
    <property type="entry name" value="WD40/YVTN_repeat-like_dom_sf"/>
</dbReference>
<dbReference type="PANTHER" id="PTHR13260">
    <property type="entry name" value="ANAPHASE PROMOTING COMPLEX SUBUNIT 4 APC4"/>
    <property type="match status" value="1"/>
</dbReference>
<reference evidence="11" key="2">
    <citation type="submission" date="2020-04" db="EMBL/GenBank/DDBJ databases">
        <authorList>
            <consortium name="NCBI Genome Project"/>
        </authorList>
    </citation>
    <scope>NUCLEOTIDE SEQUENCE</scope>
    <source>
        <strain evidence="11">CBS 781.70</strain>
    </source>
</reference>
<name>A0A6G1G0B4_9PEZI</name>
<evidence type="ECO:0000313" key="11">
    <source>
        <dbReference type="RefSeq" id="XP_033533114.1"/>
    </source>
</evidence>
<dbReference type="GO" id="GO:0005680">
    <property type="term" value="C:anaphase-promoting complex"/>
    <property type="evidence" value="ECO:0007669"/>
    <property type="project" value="InterPro"/>
</dbReference>
<gene>
    <name evidence="9 11" type="ORF">P152DRAFT_515037</name>
</gene>
<dbReference type="InterPro" id="IPR024977">
    <property type="entry name" value="Apc4-like_WD40_dom"/>
</dbReference>
<accession>A0A6G1G0B4</accession>
<reference evidence="11" key="3">
    <citation type="submission" date="2025-04" db="UniProtKB">
        <authorList>
            <consortium name="RefSeq"/>
        </authorList>
    </citation>
    <scope>IDENTIFICATION</scope>
    <source>
        <strain evidence="11">CBS 781.70</strain>
    </source>
</reference>
<feature type="domain" description="Anaphase-promoting complex subunit 4-like WD40" evidence="7">
    <location>
        <begin position="24"/>
        <end position="120"/>
    </location>
</feature>
<dbReference type="InterPro" id="IPR024789">
    <property type="entry name" value="APC4"/>
</dbReference>
<dbReference type="Proteomes" id="UP000504638">
    <property type="component" value="Unplaced"/>
</dbReference>
<dbReference type="RefSeq" id="XP_033533114.1">
    <property type="nucleotide sequence ID" value="XM_033682883.1"/>
</dbReference>
<evidence type="ECO:0000256" key="4">
    <source>
        <dbReference type="ARBA" id="ARBA00022786"/>
    </source>
</evidence>
<evidence type="ECO:0000256" key="3">
    <source>
        <dbReference type="ARBA" id="ARBA00022776"/>
    </source>
</evidence>
<dbReference type="AlphaFoldDB" id="A0A6G1G0B4"/>
<organism evidence="9">
    <name type="scientific">Eremomyces bilateralis CBS 781.70</name>
    <dbReference type="NCBI Taxonomy" id="1392243"/>
    <lineage>
        <taxon>Eukaryota</taxon>
        <taxon>Fungi</taxon>
        <taxon>Dikarya</taxon>
        <taxon>Ascomycota</taxon>
        <taxon>Pezizomycotina</taxon>
        <taxon>Dothideomycetes</taxon>
        <taxon>Dothideomycetes incertae sedis</taxon>
        <taxon>Eremomycetales</taxon>
        <taxon>Eremomycetaceae</taxon>
        <taxon>Eremomyces</taxon>
    </lineage>
</organism>
<dbReference type="OrthoDB" id="2110451at2759"/>
<dbReference type="EMBL" id="ML975161">
    <property type="protein sequence ID" value="KAF1811483.1"/>
    <property type="molecule type" value="Genomic_DNA"/>
</dbReference>
<protein>
    <recommendedName>
        <fullName evidence="1">Anaphase-promoting complex subunit 4</fullName>
    </recommendedName>
</protein>
<reference evidence="9 11" key="1">
    <citation type="submission" date="2020-01" db="EMBL/GenBank/DDBJ databases">
        <authorList>
            <consortium name="DOE Joint Genome Institute"/>
            <person name="Haridas S."/>
            <person name="Albert R."/>
            <person name="Binder M."/>
            <person name="Bloem J."/>
            <person name="Labutti K."/>
            <person name="Salamov A."/>
            <person name="Andreopoulos B."/>
            <person name="Baker S.E."/>
            <person name="Barry K."/>
            <person name="Bills G."/>
            <person name="Bluhm B.H."/>
            <person name="Cannon C."/>
            <person name="Castanera R."/>
            <person name="Culley D.E."/>
            <person name="Daum C."/>
            <person name="Ezra D."/>
            <person name="Gonzalez J.B."/>
            <person name="Henrissat B."/>
            <person name="Kuo A."/>
            <person name="Liang C."/>
            <person name="Lipzen A."/>
            <person name="Lutzoni F."/>
            <person name="Magnuson J."/>
            <person name="Mondo S."/>
            <person name="Nolan M."/>
            <person name="Ohm R."/>
            <person name="Pangilinan J."/>
            <person name="Park H.-J."/>
            <person name="Ramirez L."/>
            <person name="Alfaro M."/>
            <person name="Sun H."/>
            <person name="Tritt A."/>
            <person name="Yoshinaga Y."/>
            <person name="Zwiers L.-H."/>
            <person name="Turgeon B.G."/>
            <person name="Goodwin S.B."/>
            <person name="Spatafora J.W."/>
            <person name="Crous P.W."/>
            <person name="Grigoriev I.V."/>
        </authorList>
    </citation>
    <scope>NUCLEOTIDE SEQUENCE</scope>
    <source>
        <strain evidence="9 11">CBS 781.70</strain>
    </source>
</reference>
<keyword evidence="2" id="KW-0132">Cell division</keyword>
<evidence type="ECO:0000313" key="10">
    <source>
        <dbReference type="Proteomes" id="UP000504638"/>
    </source>
</evidence>
<dbReference type="GO" id="GO:0070979">
    <property type="term" value="P:protein K11-linked ubiquitination"/>
    <property type="evidence" value="ECO:0007669"/>
    <property type="project" value="TreeGrafter"/>
</dbReference>
<evidence type="ECO:0000256" key="2">
    <source>
        <dbReference type="ARBA" id="ARBA00022618"/>
    </source>
</evidence>
<feature type="region of interest" description="Disordered" evidence="6">
    <location>
        <begin position="299"/>
        <end position="320"/>
    </location>
</feature>
<dbReference type="Pfam" id="PF12894">
    <property type="entry name" value="ANAPC4_WD40"/>
    <property type="match status" value="1"/>
</dbReference>
<sequence length="854" mass="96874">MGEPVLLLQAEKTLARQLRANLVSCCPTMDLVAVVTQDEQLEVYRFNGQKAFGLHRRNPDTTVQSICWKFNGQYIAVGWRDGTVDVVSAESGKVLQHFKHVTAAAVSNPTPEPTLCIGWSLNLIKVKAVSDRVNIDDLLSSNGKPGRKDLIESLRDYVSLDDFLDRQPDHETLSIHPNLPEELALLDVESVLPKLPIVPLLTATGLSTINPEIFASQPALDLLLQKHTRDHNSVETLIVHNANRTGTIIVYDSLNVGSFRYPERWASLEIAPLLHVSHPFSYTHMILVETKVIPSSRLSYGTRTPRKSTRRTHVPEETDTAGQQTRLALIPLTLRFIKSSGIILHIIASKTAQLQNILQYILRCVESVTYLWNTSHEFPSKSMANIEETLAEEENGTLVQNLYHLAMSGDCPLPVKEWLADQVAERGHKRWDHSVSNGYQRILDLTHENLLPALDRCTMLISALRGLALHYQESQILDVPIPQFRVIIERVRCLRFLSHQILIIASEERRQFLAFSRWMRHEIEVQATEPTSAAADEVLDRDIGIDYAQLLAYIRGPLKASRMPKFMEDVELSAVDDLDHLSYETLQKQLKQHNNGMGTKFPCLSLWIHLKELQSSCLSLVKKITFSQVAGTDVACGIFLDDGEVSSLDMKMVHPGPKDVSSMFSYIAYVPKTKPDEVRLHRLYHESFIDDSRSIKSAKSFTIAFEGFDCLDVKFADETHLLVLIGNGSSSFILSFDLRPTDDSHEVERNFKDWRISETKPSLMDFELPNGQPRTVAPAIRLSLEQTERFIKHKFNENERFRPLKMEVNGRKNRRVLCVVGEDLRQYRILDLDFLASQMATEEAQDEPDVHDDE</sequence>
<dbReference type="Gene3D" id="2.130.10.10">
    <property type="entry name" value="YVTN repeat-like/Quinoprotein amine dehydrogenase"/>
    <property type="match status" value="1"/>
</dbReference>
<dbReference type="GO" id="GO:0034399">
    <property type="term" value="C:nuclear periphery"/>
    <property type="evidence" value="ECO:0007669"/>
    <property type="project" value="TreeGrafter"/>
</dbReference>